<feature type="region of interest" description="Disordered" evidence="1">
    <location>
        <begin position="164"/>
        <end position="184"/>
    </location>
</feature>
<proteinExistence type="predicted"/>
<dbReference type="Proteomes" id="UP001501490">
    <property type="component" value="Unassembled WGS sequence"/>
</dbReference>
<dbReference type="EMBL" id="BAABAB010000001">
    <property type="protein sequence ID" value="GAA3602918.1"/>
    <property type="molecule type" value="Genomic_DNA"/>
</dbReference>
<comment type="caution">
    <text evidence="3">The sequence shown here is derived from an EMBL/GenBank/DDBJ whole genome shotgun (WGS) entry which is preliminary data.</text>
</comment>
<accession>A0ABP6ZF96</accession>
<sequence>MPRRLAVATAALALSLGGAAAAQAAPIPVPGPKVPVEHLGFSGAQFNVRSGTPRCFTGGGSMGLGYPIPAGATVTGLTAYVIDGQNPGLVHVELSRHDFATGASHILATGDSVNGDNTTVELKVAGGYTVAIGEGVNVVVTLASGTCFKGATMHYLAPGVSAAADGSAQRRRAEPGLAPDGSTR</sequence>
<gene>
    <name evidence="3" type="ORF">GCM10022236_00860</name>
</gene>
<name>A0ABP6ZF96_9ACTN</name>
<evidence type="ECO:0000313" key="3">
    <source>
        <dbReference type="EMBL" id="GAA3602918.1"/>
    </source>
</evidence>
<feature type="chain" id="PRO_5047285810" evidence="2">
    <location>
        <begin position="25"/>
        <end position="184"/>
    </location>
</feature>
<keyword evidence="4" id="KW-1185">Reference proteome</keyword>
<dbReference type="RefSeq" id="WP_344801091.1">
    <property type="nucleotide sequence ID" value="NZ_BAABAB010000001.1"/>
</dbReference>
<keyword evidence="2" id="KW-0732">Signal</keyword>
<organism evidence="3 4">
    <name type="scientific">Microlunatus ginsengisoli</name>
    <dbReference type="NCBI Taxonomy" id="363863"/>
    <lineage>
        <taxon>Bacteria</taxon>
        <taxon>Bacillati</taxon>
        <taxon>Actinomycetota</taxon>
        <taxon>Actinomycetes</taxon>
        <taxon>Propionibacteriales</taxon>
        <taxon>Propionibacteriaceae</taxon>
        <taxon>Microlunatus</taxon>
    </lineage>
</organism>
<evidence type="ECO:0000313" key="4">
    <source>
        <dbReference type="Proteomes" id="UP001501490"/>
    </source>
</evidence>
<protein>
    <submittedName>
        <fullName evidence="3">Uncharacterized protein</fullName>
    </submittedName>
</protein>
<evidence type="ECO:0000256" key="1">
    <source>
        <dbReference type="SAM" id="MobiDB-lite"/>
    </source>
</evidence>
<feature type="signal peptide" evidence="2">
    <location>
        <begin position="1"/>
        <end position="24"/>
    </location>
</feature>
<evidence type="ECO:0000256" key="2">
    <source>
        <dbReference type="SAM" id="SignalP"/>
    </source>
</evidence>
<reference evidence="4" key="1">
    <citation type="journal article" date="2019" name="Int. J. Syst. Evol. Microbiol.">
        <title>The Global Catalogue of Microorganisms (GCM) 10K type strain sequencing project: providing services to taxonomists for standard genome sequencing and annotation.</title>
        <authorList>
            <consortium name="The Broad Institute Genomics Platform"/>
            <consortium name="The Broad Institute Genome Sequencing Center for Infectious Disease"/>
            <person name="Wu L."/>
            <person name="Ma J."/>
        </authorList>
    </citation>
    <scope>NUCLEOTIDE SEQUENCE [LARGE SCALE GENOMIC DNA]</scope>
    <source>
        <strain evidence="4">JCM 16929</strain>
    </source>
</reference>